<dbReference type="EC" id="2.4.1.129" evidence="19"/>
<evidence type="ECO:0000256" key="14">
    <source>
        <dbReference type="ARBA" id="ARBA00049902"/>
    </source>
</evidence>
<evidence type="ECO:0000259" key="18">
    <source>
        <dbReference type="Pfam" id="PF00912"/>
    </source>
</evidence>
<evidence type="ECO:0000256" key="12">
    <source>
        <dbReference type="ARBA" id="ARBA00023316"/>
    </source>
</evidence>
<dbReference type="SUPFAM" id="SSF56601">
    <property type="entry name" value="beta-lactamase/transpeptidase-like"/>
    <property type="match status" value="1"/>
</dbReference>
<dbReference type="Pfam" id="PF00905">
    <property type="entry name" value="Transpeptidase"/>
    <property type="match status" value="1"/>
</dbReference>
<dbReference type="GO" id="GO:0006508">
    <property type="term" value="P:proteolysis"/>
    <property type="evidence" value="ECO:0007669"/>
    <property type="project" value="UniProtKB-KW"/>
</dbReference>
<keyword evidence="5" id="KW-0645">Protease</keyword>
<reference evidence="19 20" key="1">
    <citation type="submission" date="2019-05" db="EMBL/GenBank/DDBJ databases">
        <authorList>
            <person name="Farhan Ul Haque M."/>
        </authorList>
    </citation>
    <scope>NUCLEOTIDE SEQUENCE [LARGE SCALE GENOMIC DNA]</scope>
    <source>
        <strain evidence="19">2</strain>
    </source>
</reference>
<organism evidence="19 20">
    <name type="scientific">Methylocella tundrae</name>
    <dbReference type="NCBI Taxonomy" id="227605"/>
    <lineage>
        <taxon>Bacteria</taxon>
        <taxon>Pseudomonadati</taxon>
        <taxon>Pseudomonadota</taxon>
        <taxon>Alphaproteobacteria</taxon>
        <taxon>Hyphomicrobiales</taxon>
        <taxon>Beijerinckiaceae</taxon>
        <taxon>Methylocella</taxon>
    </lineage>
</organism>
<evidence type="ECO:0000256" key="3">
    <source>
        <dbReference type="ARBA" id="ARBA00007739"/>
    </source>
</evidence>
<evidence type="ECO:0000256" key="1">
    <source>
        <dbReference type="ARBA" id="ARBA00004752"/>
    </source>
</evidence>
<feature type="transmembrane region" description="Helical" evidence="16">
    <location>
        <begin position="48"/>
        <end position="75"/>
    </location>
</feature>
<evidence type="ECO:0000256" key="9">
    <source>
        <dbReference type="ARBA" id="ARBA00022960"/>
    </source>
</evidence>
<dbReference type="GO" id="GO:0008658">
    <property type="term" value="F:penicillin binding"/>
    <property type="evidence" value="ECO:0007669"/>
    <property type="project" value="InterPro"/>
</dbReference>
<dbReference type="RefSeq" id="WP_174512555.1">
    <property type="nucleotide sequence ID" value="NZ_CABFMQ020000081.1"/>
</dbReference>
<comment type="catalytic activity">
    <reaction evidence="13">
        <text>Preferential cleavage: (Ac)2-L-Lys-D-Ala-|-D-Ala. Also transpeptidation of peptidyl-alanyl moieties that are N-acyl substituents of D-alanine.</text>
        <dbReference type="EC" id="3.4.16.4"/>
    </reaction>
</comment>
<accession>A0A8B6M836</accession>
<dbReference type="Gene3D" id="3.40.710.10">
    <property type="entry name" value="DD-peptidase/beta-lactamase superfamily"/>
    <property type="match status" value="1"/>
</dbReference>
<keyword evidence="16" id="KW-0472">Membrane</keyword>
<comment type="similarity">
    <text evidence="2">In the C-terminal section; belongs to the transpeptidase family.</text>
</comment>
<dbReference type="UniPathway" id="UPA00219"/>
<evidence type="ECO:0000256" key="16">
    <source>
        <dbReference type="SAM" id="Phobius"/>
    </source>
</evidence>
<dbReference type="InterPro" id="IPR001460">
    <property type="entry name" value="PCN-bd_Tpept"/>
</dbReference>
<name>A0A8B6M836_METTU</name>
<evidence type="ECO:0000313" key="20">
    <source>
        <dbReference type="Proteomes" id="UP000485880"/>
    </source>
</evidence>
<dbReference type="InterPro" id="IPR036950">
    <property type="entry name" value="PBP_transglycosylase"/>
</dbReference>
<keyword evidence="20" id="KW-1185">Reference proteome</keyword>
<dbReference type="InterPro" id="IPR001264">
    <property type="entry name" value="Glyco_trans_51"/>
</dbReference>
<dbReference type="SUPFAM" id="SSF53955">
    <property type="entry name" value="Lysozyme-like"/>
    <property type="match status" value="1"/>
</dbReference>
<proteinExistence type="inferred from homology"/>
<feature type="domain" description="Glycosyl transferase family 51" evidence="18">
    <location>
        <begin position="110"/>
        <end position="273"/>
    </location>
</feature>
<keyword evidence="6 19" id="KW-0328">Glycosyltransferase</keyword>
<protein>
    <submittedName>
        <fullName evidence="19">Penicillin-binding protein, 1A family</fullName>
        <ecNumber evidence="19">2.4.1.129</ecNumber>
    </submittedName>
</protein>
<keyword evidence="9" id="KW-0133">Cell shape</keyword>
<dbReference type="EMBL" id="CABFMQ020000081">
    <property type="protein sequence ID" value="VTZ50475.1"/>
    <property type="molecule type" value="Genomic_DNA"/>
</dbReference>
<dbReference type="GO" id="GO:0009002">
    <property type="term" value="F:serine-type D-Ala-D-Ala carboxypeptidase activity"/>
    <property type="evidence" value="ECO:0007669"/>
    <property type="project" value="UniProtKB-EC"/>
</dbReference>
<keyword evidence="4" id="KW-0121">Carboxypeptidase</keyword>
<feature type="compositionally biased region" description="Basic and acidic residues" evidence="15">
    <location>
        <begin position="1"/>
        <end position="22"/>
    </location>
</feature>
<dbReference type="GO" id="GO:0009252">
    <property type="term" value="P:peptidoglycan biosynthetic process"/>
    <property type="evidence" value="ECO:0007669"/>
    <property type="project" value="UniProtKB-UniPathway"/>
</dbReference>
<keyword evidence="12" id="KW-0961">Cell wall biogenesis/degradation</keyword>
<keyword evidence="7 19" id="KW-0808">Transferase</keyword>
<evidence type="ECO:0000256" key="5">
    <source>
        <dbReference type="ARBA" id="ARBA00022670"/>
    </source>
</evidence>
<dbReference type="GO" id="GO:0008360">
    <property type="term" value="P:regulation of cell shape"/>
    <property type="evidence" value="ECO:0007669"/>
    <property type="project" value="UniProtKB-KW"/>
</dbReference>
<evidence type="ECO:0000313" key="19">
    <source>
        <dbReference type="EMBL" id="VTZ50475.1"/>
    </source>
</evidence>
<comment type="pathway">
    <text evidence="1">Cell wall biogenesis; peptidoglycan biosynthesis.</text>
</comment>
<evidence type="ECO:0000256" key="6">
    <source>
        <dbReference type="ARBA" id="ARBA00022676"/>
    </source>
</evidence>
<dbReference type="NCBIfam" id="TIGR02074">
    <property type="entry name" value="PBP_1a_fam"/>
    <property type="match status" value="1"/>
</dbReference>
<evidence type="ECO:0000256" key="4">
    <source>
        <dbReference type="ARBA" id="ARBA00022645"/>
    </source>
</evidence>
<dbReference type="GO" id="GO:0030288">
    <property type="term" value="C:outer membrane-bounded periplasmic space"/>
    <property type="evidence" value="ECO:0007669"/>
    <property type="project" value="TreeGrafter"/>
</dbReference>
<feature type="region of interest" description="Disordered" evidence="15">
    <location>
        <begin position="1"/>
        <end position="41"/>
    </location>
</feature>
<dbReference type="InterPro" id="IPR023346">
    <property type="entry name" value="Lysozyme-like_dom_sf"/>
</dbReference>
<evidence type="ECO:0000256" key="11">
    <source>
        <dbReference type="ARBA" id="ARBA00023268"/>
    </source>
</evidence>
<comment type="catalytic activity">
    <reaction evidence="14">
        <text>[GlcNAc-(1-&gt;4)-Mur2Ac(oyl-L-Ala-gamma-D-Glu-L-Lys-D-Ala-D-Ala)](n)-di-trans,octa-cis-undecaprenyl diphosphate + beta-D-GlcNAc-(1-&gt;4)-Mur2Ac(oyl-L-Ala-gamma-D-Glu-L-Lys-D-Ala-D-Ala)-di-trans,octa-cis-undecaprenyl diphosphate = [GlcNAc-(1-&gt;4)-Mur2Ac(oyl-L-Ala-gamma-D-Glu-L-Lys-D-Ala-D-Ala)](n+1)-di-trans,octa-cis-undecaprenyl diphosphate + di-trans,octa-cis-undecaprenyl diphosphate + H(+)</text>
        <dbReference type="Rhea" id="RHEA:23708"/>
        <dbReference type="Rhea" id="RHEA-COMP:9602"/>
        <dbReference type="Rhea" id="RHEA-COMP:9603"/>
        <dbReference type="ChEBI" id="CHEBI:15378"/>
        <dbReference type="ChEBI" id="CHEBI:58405"/>
        <dbReference type="ChEBI" id="CHEBI:60033"/>
        <dbReference type="ChEBI" id="CHEBI:78435"/>
        <dbReference type="EC" id="2.4.99.28"/>
    </reaction>
</comment>
<feature type="region of interest" description="Disordered" evidence="15">
    <location>
        <begin position="634"/>
        <end position="726"/>
    </location>
</feature>
<feature type="compositionally biased region" description="Low complexity" evidence="15">
    <location>
        <begin position="655"/>
        <end position="686"/>
    </location>
</feature>
<dbReference type="Proteomes" id="UP000485880">
    <property type="component" value="Unassembled WGS sequence"/>
</dbReference>
<evidence type="ECO:0000256" key="13">
    <source>
        <dbReference type="ARBA" id="ARBA00034000"/>
    </source>
</evidence>
<dbReference type="FunFam" id="1.10.3810.10:FF:000001">
    <property type="entry name" value="Penicillin-binding protein 1A"/>
    <property type="match status" value="1"/>
</dbReference>
<dbReference type="Gene3D" id="1.10.3810.10">
    <property type="entry name" value="Biosynthetic peptidoglycan transglycosylase-like"/>
    <property type="match status" value="1"/>
</dbReference>
<feature type="compositionally biased region" description="Polar residues" evidence="15">
    <location>
        <begin position="25"/>
        <end position="35"/>
    </location>
</feature>
<keyword evidence="10" id="KW-0573">Peptidoglycan synthesis</keyword>
<dbReference type="AlphaFoldDB" id="A0A8B6M836"/>
<dbReference type="InterPro" id="IPR012338">
    <property type="entry name" value="Beta-lactam/transpept-like"/>
</dbReference>
<evidence type="ECO:0000256" key="7">
    <source>
        <dbReference type="ARBA" id="ARBA00022679"/>
    </source>
</evidence>
<evidence type="ECO:0000256" key="8">
    <source>
        <dbReference type="ARBA" id="ARBA00022801"/>
    </source>
</evidence>
<keyword evidence="16" id="KW-0812">Transmembrane</keyword>
<dbReference type="InterPro" id="IPR050396">
    <property type="entry name" value="Glycosyltr_51/Transpeptidase"/>
</dbReference>
<dbReference type="PANTHER" id="PTHR32282:SF33">
    <property type="entry name" value="PEPTIDOGLYCAN GLYCOSYLTRANSFERASE"/>
    <property type="match status" value="1"/>
</dbReference>
<dbReference type="Pfam" id="PF00912">
    <property type="entry name" value="Transgly"/>
    <property type="match status" value="1"/>
</dbReference>
<dbReference type="GO" id="GO:0008955">
    <property type="term" value="F:peptidoglycan glycosyltransferase activity"/>
    <property type="evidence" value="ECO:0007669"/>
    <property type="project" value="UniProtKB-EC"/>
</dbReference>
<dbReference type="GO" id="GO:0071555">
    <property type="term" value="P:cell wall organization"/>
    <property type="evidence" value="ECO:0007669"/>
    <property type="project" value="UniProtKB-KW"/>
</dbReference>
<keyword evidence="8" id="KW-0378">Hydrolase</keyword>
<evidence type="ECO:0000256" key="10">
    <source>
        <dbReference type="ARBA" id="ARBA00022984"/>
    </source>
</evidence>
<evidence type="ECO:0000256" key="2">
    <source>
        <dbReference type="ARBA" id="ARBA00007090"/>
    </source>
</evidence>
<dbReference type="PANTHER" id="PTHR32282">
    <property type="entry name" value="BINDING PROTEIN TRANSPEPTIDASE, PUTATIVE-RELATED"/>
    <property type="match status" value="1"/>
</dbReference>
<evidence type="ECO:0000256" key="15">
    <source>
        <dbReference type="SAM" id="MobiDB-lite"/>
    </source>
</evidence>
<sequence length="726" mass="77624">MRKRETKERREPTFEAARERPELNASPSTSPARKNSGSRRSARRRRSLLVTSLSWFFTALVWATIAGAGVVAFYATKLPPIDQLEVPKRPPNIAILADDGTLLANRGDTGGASVRLADLPPYLPKAFIAIEDRRFYSHWGIDPFGILRAVTRNAAGGAMQGGSTLTQQLAKNLFLTQERTVSRKIQEAILALWLEHKYSKNQILELYLNRVYFGSGAYGVEAAAQKYFGHGARNVTLAEAAVLAGLMKAPTKLAPNRNPAGATERAAQVIAAMEQEGFITEAMGKLALAHPAQAVRGAGAGSVNYAADYVMDVLDDTVGAVDQDIAVTTTISPALQANAEKALTEELDQKGAKFGVGQGALVSMDPEGAIKALIGGRNYADSQFNRAVAARRQPGSAFKPFVYLAAIEKGLTPATIREDAPINVRGWQPENYSRQYFGPVTLTKALSLSLNTVAVRLGVEVGARNVIKVAHRLGIVSELTPNASIALGTSEVSPLELVAAYAPFANGGIGVQPHIIVRVKTAAGKLLYQRKGASNGRVIDPAYLPMMNTMMQETLLTGTARKGEVPGWQAAGKTGTSQDWRDAWFAGYTSHLVTGVWLGNDDSSPTRKASGGNLPVEIWSRYMRFAHQGVPPQPLPGGLWQAPAPFWPAEPSAPAPVAESGWPSQPAAQAYPPYPSSAAPAQAAQADSRPRNNGFAPPGLIPNAGQAAQARPAPRERNFFDNLFGG</sequence>
<comment type="similarity">
    <text evidence="3">In the N-terminal section; belongs to the glycosyltransferase 51 family.</text>
</comment>
<feature type="compositionally biased region" description="Pro residues" evidence="15">
    <location>
        <begin position="645"/>
        <end position="654"/>
    </location>
</feature>
<feature type="domain" description="Penicillin-binding protein transpeptidase" evidence="17">
    <location>
        <begin position="359"/>
        <end position="590"/>
    </location>
</feature>
<comment type="caution">
    <text evidence="19">The sequence shown here is derived from an EMBL/GenBank/DDBJ whole genome shotgun (WGS) entry which is preliminary data.</text>
</comment>
<keyword evidence="16" id="KW-1133">Transmembrane helix</keyword>
<evidence type="ECO:0000259" key="17">
    <source>
        <dbReference type="Pfam" id="PF00905"/>
    </source>
</evidence>
<gene>
    <name evidence="19" type="ORF">MPC4_240054</name>
</gene>
<keyword evidence="11" id="KW-0511">Multifunctional enzyme</keyword>